<feature type="region of interest" description="Disordered" evidence="1">
    <location>
        <begin position="1"/>
        <end position="78"/>
    </location>
</feature>
<dbReference type="Proteomes" id="UP000664132">
    <property type="component" value="Unassembled WGS sequence"/>
</dbReference>
<dbReference type="AlphaFoldDB" id="A0A8H7T5Z5"/>
<feature type="compositionally biased region" description="Polar residues" evidence="1">
    <location>
        <begin position="47"/>
        <end position="56"/>
    </location>
</feature>
<proteinExistence type="predicted"/>
<evidence type="ECO:0000313" key="3">
    <source>
        <dbReference type="Proteomes" id="UP000664132"/>
    </source>
</evidence>
<dbReference type="EMBL" id="JAFJYH010000340">
    <property type="protein sequence ID" value="KAG4412988.1"/>
    <property type="molecule type" value="Genomic_DNA"/>
</dbReference>
<evidence type="ECO:0000256" key="1">
    <source>
        <dbReference type="SAM" id="MobiDB-lite"/>
    </source>
</evidence>
<keyword evidence="3" id="KW-1185">Reference proteome</keyword>
<organism evidence="2 3">
    <name type="scientific">Cadophora malorum</name>
    <dbReference type="NCBI Taxonomy" id="108018"/>
    <lineage>
        <taxon>Eukaryota</taxon>
        <taxon>Fungi</taxon>
        <taxon>Dikarya</taxon>
        <taxon>Ascomycota</taxon>
        <taxon>Pezizomycotina</taxon>
        <taxon>Leotiomycetes</taxon>
        <taxon>Helotiales</taxon>
        <taxon>Ploettnerulaceae</taxon>
        <taxon>Cadophora</taxon>
    </lineage>
</organism>
<feature type="compositionally biased region" description="Basic residues" evidence="1">
    <location>
        <begin position="255"/>
        <end position="266"/>
    </location>
</feature>
<comment type="caution">
    <text evidence="2">The sequence shown here is derived from an EMBL/GenBank/DDBJ whole genome shotgun (WGS) entry which is preliminary data.</text>
</comment>
<feature type="region of interest" description="Disordered" evidence="1">
    <location>
        <begin position="162"/>
        <end position="288"/>
    </location>
</feature>
<gene>
    <name evidence="2" type="ORF">IFR04_013878</name>
</gene>
<feature type="compositionally biased region" description="Basic and acidic residues" evidence="1">
    <location>
        <begin position="233"/>
        <end position="254"/>
    </location>
</feature>
<protein>
    <submittedName>
        <fullName evidence="2">Uncharacterized protein</fullName>
    </submittedName>
</protein>
<sequence length="288" mass="31923">MSIKNKSKRPSTKASSSDESRRKVVKGRPTKEDFDVEGEDESRETVKATSAPTSAPVQKPANPPVAKQKVEEAPWSEWTWDEGSGQWYRARQRPDKTWQYDYPEPPEPVLLPGPVPQFAPAEKFEYCEPGAKVIFANEVVYQVEDSRGGYQLAVRQDRCIWNVENTPNPTKAKEVPKKVDSGTETKESGGGGETKATAQDAGGQNLSAGQKVPTKAGAGSEEKLAAGGSGSKKTKEENGSAPESSKKQSHEIEKKSKHFSKPRKKMAYIESDEEDEPRHRGRPRERRR</sequence>
<accession>A0A8H7T5Z5</accession>
<name>A0A8H7T5Z5_9HELO</name>
<evidence type="ECO:0000313" key="2">
    <source>
        <dbReference type="EMBL" id="KAG4412988.1"/>
    </source>
</evidence>
<feature type="compositionally biased region" description="Basic residues" evidence="1">
    <location>
        <begin position="1"/>
        <end position="11"/>
    </location>
</feature>
<dbReference type="OrthoDB" id="3560801at2759"/>
<reference evidence="2" key="1">
    <citation type="submission" date="2021-02" db="EMBL/GenBank/DDBJ databases">
        <title>Genome sequence Cadophora malorum strain M34.</title>
        <authorList>
            <person name="Stefanovic E."/>
            <person name="Vu D."/>
            <person name="Scully C."/>
            <person name="Dijksterhuis J."/>
            <person name="Roader J."/>
            <person name="Houbraken J."/>
        </authorList>
    </citation>
    <scope>NUCLEOTIDE SEQUENCE</scope>
    <source>
        <strain evidence="2">M34</strain>
    </source>
</reference>
<feature type="compositionally biased region" description="Basic and acidic residues" evidence="1">
    <location>
        <begin position="171"/>
        <end position="187"/>
    </location>
</feature>
<feature type="compositionally biased region" description="Basic residues" evidence="1">
    <location>
        <begin position="279"/>
        <end position="288"/>
    </location>
</feature>